<feature type="non-terminal residue" evidence="6">
    <location>
        <position position="1"/>
    </location>
</feature>
<dbReference type="PANTHER" id="PTHR24416">
    <property type="entry name" value="TYROSINE-PROTEIN KINASE RECEPTOR"/>
    <property type="match status" value="1"/>
</dbReference>
<accession>A0A7T8GL44</accession>
<dbReference type="InterPro" id="IPR011009">
    <property type="entry name" value="Kinase-like_dom_sf"/>
</dbReference>
<dbReference type="Pfam" id="PF07714">
    <property type="entry name" value="PK_Tyr_Ser-Thr"/>
    <property type="match status" value="1"/>
</dbReference>
<keyword evidence="3" id="KW-0067">ATP-binding</keyword>
<name>A0A7T8GL44_CALRO</name>
<evidence type="ECO:0000259" key="5">
    <source>
        <dbReference type="PROSITE" id="PS50011"/>
    </source>
</evidence>
<dbReference type="InterPro" id="IPR017441">
    <property type="entry name" value="Protein_kinase_ATP_BS"/>
</dbReference>
<proteinExistence type="predicted"/>
<evidence type="ECO:0000313" key="6">
    <source>
        <dbReference type="EMBL" id="QQP31654.1"/>
    </source>
</evidence>
<dbReference type="InterPro" id="IPR008266">
    <property type="entry name" value="Tyr_kinase_AS"/>
</dbReference>
<feature type="transmembrane region" description="Helical" evidence="4">
    <location>
        <begin position="103"/>
        <end position="124"/>
    </location>
</feature>
<gene>
    <name evidence="6" type="ORF">FKW44_025329</name>
</gene>
<evidence type="ECO:0000256" key="2">
    <source>
        <dbReference type="ARBA" id="ARBA00051243"/>
    </source>
</evidence>
<dbReference type="GO" id="GO:0007169">
    <property type="term" value="P:cell surface receptor protein tyrosine kinase signaling pathway"/>
    <property type="evidence" value="ECO:0007669"/>
    <property type="project" value="TreeGrafter"/>
</dbReference>
<dbReference type="EMBL" id="CP045910">
    <property type="protein sequence ID" value="QQP31654.1"/>
    <property type="molecule type" value="Genomic_DNA"/>
</dbReference>
<dbReference type="Gene3D" id="3.30.200.20">
    <property type="entry name" value="Phosphorylase Kinase, domain 1"/>
    <property type="match status" value="1"/>
</dbReference>
<dbReference type="InterPro" id="IPR050122">
    <property type="entry name" value="RTK"/>
</dbReference>
<protein>
    <recommendedName>
        <fullName evidence="5">Protein kinase domain-containing protein</fullName>
    </recommendedName>
</protein>
<dbReference type="GO" id="GO:0004714">
    <property type="term" value="F:transmembrane receptor protein tyrosine kinase activity"/>
    <property type="evidence" value="ECO:0007669"/>
    <property type="project" value="UniProtKB-EC"/>
</dbReference>
<dbReference type="PANTHER" id="PTHR24416:SF600">
    <property type="entry name" value="PDGF- AND VEGF-RECEPTOR RELATED, ISOFORM J"/>
    <property type="match status" value="1"/>
</dbReference>
<dbReference type="OrthoDB" id="6071166at2759"/>
<evidence type="ECO:0000256" key="3">
    <source>
        <dbReference type="PROSITE-ProRule" id="PRU10141"/>
    </source>
</evidence>
<feature type="non-terminal residue" evidence="6">
    <location>
        <position position="322"/>
    </location>
</feature>
<dbReference type="GO" id="GO:0005886">
    <property type="term" value="C:plasma membrane"/>
    <property type="evidence" value="ECO:0007669"/>
    <property type="project" value="TreeGrafter"/>
</dbReference>
<organism evidence="6 7">
    <name type="scientific">Caligus rogercresseyi</name>
    <name type="common">Sea louse</name>
    <dbReference type="NCBI Taxonomy" id="217165"/>
    <lineage>
        <taxon>Eukaryota</taxon>
        <taxon>Metazoa</taxon>
        <taxon>Ecdysozoa</taxon>
        <taxon>Arthropoda</taxon>
        <taxon>Crustacea</taxon>
        <taxon>Multicrustacea</taxon>
        <taxon>Hexanauplia</taxon>
        <taxon>Copepoda</taxon>
        <taxon>Siphonostomatoida</taxon>
        <taxon>Caligidae</taxon>
        <taxon>Caligus</taxon>
    </lineage>
</organism>
<keyword evidence="7" id="KW-1185">Reference proteome</keyword>
<feature type="domain" description="Protein kinase" evidence="5">
    <location>
        <begin position="173"/>
        <end position="322"/>
    </location>
</feature>
<evidence type="ECO:0000256" key="1">
    <source>
        <dbReference type="ARBA" id="ARBA00004167"/>
    </source>
</evidence>
<reference evidence="7" key="1">
    <citation type="submission" date="2021-01" db="EMBL/GenBank/DDBJ databases">
        <title>Caligus Genome Assembly.</title>
        <authorList>
            <person name="Gallardo-Escarate C."/>
        </authorList>
    </citation>
    <scope>NUCLEOTIDE SEQUENCE [LARGE SCALE GENOMIC DNA]</scope>
</reference>
<comment type="subcellular location">
    <subcellularLocation>
        <location evidence="1">Membrane</location>
        <topology evidence="1">Single-pass membrane protein</topology>
    </subcellularLocation>
</comment>
<dbReference type="Proteomes" id="UP000595437">
    <property type="component" value="Chromosome 21"/>
</dbReference>
<dbReference type="PROSITE" id="PS50011">
    <property type="entry name" value="PROTEIN_KINASE_DOM"/>
    <property type="match status" value="1"/>
</dbReference>
<keyword evidence="4" id="KW-0812">Transmembrane</keyword>
<dbReference type="GO" id="GO:0005524">
    <property type="term" value="F:ATP binding"/>
    <property type="evidence" value="ECO:0007669"/>
    <property type="project" value="UniProtKB-UniRule"/>
</dbReference>
<sequence>SKKKPSDPDILSKLCTDFETRPCFTHEVNVSLMDSSFEWIHVSFNESLYSLSPLNLTLRCLLDARVPMKGRNFYSGMRILYDPPNKLSRQAANLRLSGYGMDISMLVISLLLLIFWVNAMILLLKRRRGRHLAKNLGLHFIRSDKGSEAKGRHKDNKAFPPWAKERYFDVARIEFGKELGRGMFGIVRRGKLSDGPHRKWDVAMKESFEDRDESLLAEGKIMSAVGYHNHIVNLQCVSWNMRGHFILILEYCHNGRIIDFLQNHREKEPSRWGSQISSGMEFLDSKNVIHGDLAGRNVLLSLEYAAKIADFGLAHNLYQETV</sequence>
<dbReference type="AlphaFoldDB" id="A0A7T8GL44"/>
<keyword evidence="4" id="KW-0472">Membrane</keyword>
<evidence type="ECO:0000313" key="7">
    <source>
        <dbReference type="Proteomes" id="UP000595437"/>
    </source>
</evidence>
<dbReference type="InterPro" id="IPR000719">
    <property type="entry name" value="Prot_kinase_dom"/>
</dbReference>
<dbReference type="PROSITE" id="PS00107">
    <property type="entry name" value="PROTEIN_KINASE_ATP"/>
    <property type="match status" value="1"/>
</dbReference>
<keyword evidence="3" id="KW-0547">Nucleotide-binding</keyword>
<evidence type="ECO:0000256" key="4">
    <source>
        <dbReference type="SAM" id="Phobius"/>
    </source>
</evidence>
<dbReference type="PROSITE" id="PS00109">
    <property type="entry name" value="PROTEIN_KINASE_TYR"/>
    <property type="match status" value="1"/>
</dbReference>
<dbReference type="Gene3D" id="1.10.510.10">
    <property type="entry name" value="Transferase(Phosphotransferase) domain 1"/>
    <property type="match status" value="1"/>
</dbReference>
<comment type="catalytic activity">
    <reaction evidence="2">
        <text>L-tyrosyl-[protein] + ATP = O-phospho-L-tyrosyl-[protein] + ADP + H(+)</text>
        <dbReference type="Rhea" id="RHEA:10596"/>
        <dbReference type="Rhea" id="RHEA-COMP:10136"/>
        <dbReference type="Rhea" id="RHEA-COMP:20101"/>
        <dbReference type="ChEBI" id="CHEBI:15378"/>
        <dbReference type="ChEBI" id="CHEBI:30616"/>
        <dbReference type="ChEBI" id="CHEBI:46858"/>
        <dbReference type="ChEBI" id="CHEBI:61978"/>
        <dbReference type="ChEBI" id="CHEBI:456216"/>
        <dbReference type="EC" id="2.7.10.1"/>
    </reaction>
</comment>
<keyword evidence="4" id="KW-1133">Transmembrane helix</keyword>
<dbReference type="GO" id="GO:0043235">
    <property type="term" value="C:receptor complex"/>
    <property type="evidence" value="ECO:0007669"/>
    <property type="project" value="TreeGrafter"/>
</dbReference>
<dbReference type="SUPFAM" id="SSF56112">
    <property type="entry name" value="Protein kinase-like (PK-like)"/>
    <property type="match status" value="1"/>
</dbReference>
<feature type="binding site" evidence="3">
    <location>
        <position position="205"/>
    </location>
    <ligand>
        <name>ATP</name>
        <dbReference type="ChEBI" id="CHEBI:30616"/>
    </ligand>
</feature>
<dbReference type="InterPro" id="IPR001245">
    <property type="entry name" value="Ser-Thr/Tyr_kinase_cat_dom"/>
</dbReference>